<evidence type="ECO:0000313" key="16">
    <source>
        <dbReference type="EMBL" id="MCZ8512321.1"/>
    </source>
</evidence>
<evidence type="ECO:0000256" key="4">
    <source>
        <dbReference type="ARBA" id="ARBA00022643"/>
    </source>
</evidence>
<dbReference type="RefSeq" id="WP_269880737.1">
    <property type="nucleotide sequence ID" value="NZ_JAQAGZ010000004.1"/>
</dbReference>
<dbReference type="EC" id="2.7.7.2" evidence="14"/>
<keyword evidence="3 14" id="KW-0285">Flavoprotein</keyword>
<dbReference type="Gene3D" id="2.40.30.30">
    <property type="entry name" value="Riboflavin kinase-like"/>
    <property type="match status" value="1"/>
</dbReference>
<dbReference type="InterPro" id="IPR014729">
    <property type="entry name" value="Rossmann-like_a/b/a_fold"/>
</dbReference>
<keyword evidence="6 14" id="KW-0548">Nucleotidyltransferase</keyword>
<dbReference type="SUPFAM" id="SSF52374">
    <property type="entry name" value="Nucleotidylyl transferase"/>
    <property type="match status" value="1"/>
</dbReference>
<dbReference type="PIRSF" id="PIRSF004491">
    <property type="entry name" value="FAD_Synth"/>
    <property type="match status" value="1"/>
</dbReference>
<feature type="domain" description="Riboflavin kinase" evidence="15">
    <location>
        <begin position="184"/>
        <end position="310"/>
    </location>
</feature>
<evidence type="ECO:0000256" key="11">
    <source>
        <dbReference type="ARBA" id="ARBA00023268"/>
    </source>
</evidence>
<evidence type="ECO:0000256" key="14">
    <source>
        <dbReference type="PIRNR" id="PIRNR004491"/>
    </source>
</evidence>
<keyword evidence="8 14" id="KW-0418">Kinase</keyword>
<organism evidence="16 17">
    <name type="scientific">Paenibacillus gyeongsangnamensis</name>
    <dbReference type="NCBI Taxonomy" id="3388067"/>
    <lineage>
        <taxon>Bacteria</taxon>
        <taxon>Bacillati</taxon>
        <taxon>Bacillota</taxon>
        <taxon>Bacilli</taxon>
        <taxon>Bacillales</taxon>
        <taxon>Paenibacillaceae</taxon>
        <taxon>Paenibacillus</taxon>
    </lineage>
</organism>
<comment type="catalytic activity">
    <reaction evidence="13 14">
        <text>FMN + ATP + H(+) = FAD + diphosphate</text>
        <dbReference type="Rhea" id="RHEA:17237"/>
        <dbReference type="ChEBI" id="CHEBI:15378"/>
        <dbReference type="ChEBI" id="CHEBI:30616"/>
        <dbReference type="ChEBI" id="CHEBI:33019"/>
        <dbReference type="ChEBI" id="CHEBI:57692"/>
        <dbReference type="ChEBI" id="CHEBI:58210"/>
        <dbReference type="EC" id="2.7.7.2"/>
    </reaction>
</comment>
<dbReference type="PANTHER" id="PTHR22749">
    <property type="entry name" value="RIBOFLAVIN KINASE/FMN ADENYLYLTRANSFERASE"/>
    <property type="match status" value="1"/>
</dbReference>
<gene>
    <name evidence="16" type="ORF">O9H85_07735</name>
</gene>
<comment type="catalytic activity">
    <reaction evidence="12 14">
        <text>riboflavin + ATP = FMN + ADP + H(+)</text>
        <dbReference type="Rhea" id="RHEA:14357"/>
        <dbReference type="ChEBI" id="CHEBI:15378"/>
        <dbReference type="ChEBI" id="CHEBI:30616"/>
        <dbReference type="ChEBI" id="CHEBI:57986"/>
        <dbReference type="ChEBI" id="CHEBI:58210"/>
        <dbReference type="ChEBI" id="CHEBI:456216"/>
        <dbReference type="EC" id="2.7.1.26"/>
    </reaction>
</comment>
<evidence type="ECO:0000256" key="7">
    <source>
        <dbReference type="ARBA" id="ARBA00022741"/>
    </source>
</evidence>
<evidence type="ECO:0000259" key="15">
    <source>
        <dbReference type="SMART" id="SM00904"/>
    </source>
</evidence>
<dbReference type="EMBL" id="JAQAGZ010000004">
    <property type="protein sequence ID" value="MCZ8512321.1"/>
    <property type="molecule type" value="Genomic_DNA"/>
</dbReference>
<dbReference type="GO" id="GO:0003919">
    <property type="term" value="F:FMN adenylyltransferase activity"/>
    <property type="evidence" value="ECO:0007669"/>
    <property type="project" value="UniProtKB-EC"/>
</dbReference>
<comment type="caution">
    <text evidence="16">The sequence shown here is derived from an EMBL/GenBank/DDBJ whole genome shotgun (WGS) entry which is preliminary data.</text>
</comment>
<evidence type="ECO:0000256" key="6">
    <source>
        <dbReference type="ARBA" id="ARBA00022695"/>
    </source>
</evidence>
<evidence type="ECO:0000256" key="1">
    <source>
        <dbReference type="ARBA" id="ARBA00004726"/>
    </source>
</evidence>
<dbReference type="NCBIfam" id="TIGR00083">
    <property type="entry name" value="ribF"/>
    <property type="match status" value="1"/>
</dbReference>
<comment type="pathway">
    <text evidence="2 14">Cofactor biosynthesis; FMN biosynthesis; FMN from riboflavin (ATP route): step 1/1.</text>
</comment>
<evidence type="ECO:0000256" key="12">
    <source>
        <dbReference type="ARBA" id="ARBA00047880"/>
    </source>
</evidence>
<evidence type="ECO:0000256" key="2">
    <source>
        <dbReference type="ARBA" id="ARBA00005201"/>
    </source>
</evidence>
<accession>A0ABT4Q616</accession>
<dbReference type="NCBIfam" id="NF004160">
    <property type="entry name" value="PRK05627.1-3"/>
    <property type="match status" value="1"/>
</dbReference>
<keyword evidence="9 14" id="KW-0274">FAD</keyword>
<evidence type="ECO:0000256" key="13">
    <source>
        <dbReference type="ARBA" id="ARBA00049494"/>
    </source>
</evidence>
<comment type="pathway">
    <text evidence="1 14">Cofactor biosynthesis; FAD biosynthesis; FAD from FMN: step 1/1.</text>
</comment>
<dbReference type="InterPro" id="IPR023465">
    <property type="entry name" value="Riboflavin_kinase_dom_sf"/>
</dbReference>
<keyword evidence="10 14" id="KW-0067">ATP-binding</keyword>
<protein>
    <recommendedName>
        <fullName evidence="14">Riboflavin biosynthesis protein</fullName>
    </recommendedName>
    <domain>
        <recommendedName>
            <fullName evidence="14">Riboflavin kinase</fullName>
            <ecNumber evidence="14">2.7.1.26</ecNumber>
        </recommendedName>
        <alternativeName>
            <fullName evidence="14">Flavokinase</fullName>
        </alternativeName>
    </domain>
    <domain>
        <recommendedName>
            <fullName evidence="14">FMN adenylyltransferase</fullName>
            <ecNumber evidence="14">2.7.7.2</ecNumber>
        </recommendedName>
        <alternativeName>
            <fullName evidence="14">FAD pyrophosphorylase</fullName>
        </alternativeName>
        <alternativeName>
            <fullName evidence="14">FAD synthase</fullName>
        </alternativeName>
    </domain>
</protein>
<evidence type="ECO:0000313" key="17">
    <source>
        <dbReference type="Proteomes" id="UP001527882"/>
    </source>
</evidence>
<proteinExistence type="inferred from homology"/>
<name>A0ABT4Q616_9BACL</name>
<dbReference type="SMART" id="SM00904">
    <property type="entry name" value="Flavokinase"/>
    <property type="match status" value="1"/>
</dbReference>
<keyword evidence="17" id="KW-1185">Reference proteome</keyword>
<dbReference type="GO" id="GO:0008531">
    <property type="term" value="F:riboflavin kinase activity"/>
    <property type="evidence" value="ECO:0007669"/>
    <property type="project" value="UniProtKB-EC"/>
</dbReference>
<dbReference type="InterPro" id="IPR015865">
    <property type="entry name" value="Riboflavin_kinase_bac/euk"/>
</dbReference>
<keyword evidence="5 14" id="KW-0808">Transferase</keyword>
<comment type="similarity">
    <text evidence="14">Belongs to the ribF family.</text>
</comment>
<sequence>MQTFHLTFPLGDKEPASRPQVLAIGDFDGVHRGHQEVITRAVQSGHELGLPAAIMTFHPHPRQVMGIDKYARLLTPHTRKLELMRQQGVDAAYLVDFNEKFMRVSPEDFVERMLVPLQVNTVNVGFDFTFGYKGAGTPDRLCELAKGRFAVEVVRPFHLDGEKVSSSRIRDDLQHGRVQDATVLLGRPYRLQGTVVHGEARGRTIGFPTANIRLEEPYLVPANGVYAIRAYVGGRSYAGVMNIGVKPTFHESLPAASLEAHLFEFNASIYGELIAVELLAFIRPERKFASVQELIAQIAADAEQAKRIAAGNSSQDMA</sequence>
<keyword evidence="4 14" id="KW-0288">FMN</keyword>
<evidence type="ECO:0000256" key="9">
    <source>
        <dbReference type="ARBA" id="ARBA00022827"/>
    </source>
</evidence>
<keyword evidence="11" id="KW-0511">Multifunctional enzyme</keyword>
<dbReference type="InterPro" id="IPR023468">
    <property type="entry name" value="Riboflavin_kinase"/>
</dbReference>
<dbReference type="Gene3D" id="3.40.50.620">
    <property type="entry name" value="HUPs"/>
    <property type="match status" value="1"/>
</dbReference>
<dbReference type="InterPro" id="IPR002606">
    <property type="entry name" value="Riboflavin_kinase_bac"/>
</dbReference>
<reference evidence="16 17" key="1">
    <citation type="submission" date="2022-12" db="EMBL/GenBank/DDBJ databases">
        <title>Draft genome sequence of Paenibacillus sp. dW9.</title>
        <authorList>
            <person name="Choi E.-W."/>
            <person name="Kim D.-U."/>
        </authorList>
    </citation>
    <scope>NUCLEOTIDE SEQUENCE [LARGE SCALE GENOMIC DNA]</scope>
    <source>
        <strain evidence="17">dW9</strain>
    </source>
</reference>
<dbReference type="SUPFAM" id="SSF82114">
    <property type="entry name" value="Riboflavin kinase-like"/>
    <property type="match status" value="1"/>
</dbReference>
<evidence type="ECO:0000256" key="3">
    <source>
        <dbReference type="ARBA" id="ARBA00022630"/>
    </source>
</evidence>
<dbReference type="EC" id="2.7.1.26" evidence="14"/>
<dbReference type="CDD" id="cd02064">
    <property type="entry name" value="FAD_synthetase_N"/>
    <property type="match status" value="1"/>
</dbReference>
<dbReference type="NCBIfam" id="NF004162">
    <property type="entry name" value="PRK05627.1-5"/>
    <property type="match status" value="1"/>
</dbReference>
<dbReference type="Pfam" id="PF06574">
    <property type="entry name" value="FAD_syn"/>
    <property type="match status" value="1"/>
</dbReference>
<evidence type="ECO:0000256" key="10">
    <source>
        <dbReference type="ARBA" id="ARBA00022840"/>
    </source>
</evidence>
<dbReference type="Proteomes" id="UP001527882">
    <property type="component" value="Unassembled WGS sequence"/>
</dbReference>
<dbReference type="InterPro" id="IPR015864">
    <property type="entry name" value="FAD_synthase"/>
</dbReference>
<evidence type="ECO:0000256" key="5">
    <source>
        <dbReference type="ARBA" id="ARBA00022679"/>
    </source>
</evidence>
<keyword evidence="7 14" id="KW-0547">Nucleotide-binding</keyword>
<dbReference type="Pfam" id="PF01687">
    <property type="entry name" value="Flavokinase"/>
    <property type="match status" value="1"/>
</dbReference>
<evidence type="ECO:0000256" key="8">
    <source>
        <dbReference type="ARBA" id="ARBA00022777"/>
    </source>
</evidence>
<dbReference type="PANTHER" id="PTHR22749:SF6">
    <property type="entry name" value="RIBOFLAVIN KINASE"/>
    <property type="match status" value="1"/>
</dbReference>